<keyword evidence="1" id="KW-1133">Transmembrane helix</keyword>
<reference evidence="3 4" key="1">
    <citation type="submission" date="2024-11" db="EMBL/GenBank/DDBJ databases">
        <title>Using genomics to understand microbial adaptation to soil warming.</title>
        <authorList>
            <person name="Deangelis K.M. PhD."/>
        </authorList>
    </citation>
    <scope>NUCLEOTIDE SEQUENCE [LARGE SCALE GENOMIC DNA]</scope>
    <source>
        <strain evidence="3 4">GAS97</strain>
    </source>
</reference>
<dbReference type="Gene3D" id="2.60.200.20">
    <property type="match status" value="2"/>
</dbReference>
<evidence type="ECO:0000313" key="3">
    <source>
        <dbReference type="EMBL" id="MFK4446945.1"/>
    </source>
</evidence>
<feature type="transmembrane region" description="Helical" evidence="1">
    <location>
        <begin position="340"/>
        <end position="360"/>
    </location>
</feature>
<dbReference type="RefSeq" id="WP_404612198.1">
    <property type="nucleotide sequence ID" value="NZ_JBIYDN010000030.1"/>
</dbReference>
<dbReference type="InterPro" id="IPR050923">
    <property type="entry name" value="Cell_Proc_Reg/RNA_Proc"/>
</dbReference>
<protein>
    <submittedName>
        <fullName evidence="3">PSer/pThr/pTyr-binding forkhead associated (FHA) protein</fullName>
    </submittedName>
</protein>
<keyword evidence="1" id="KW-0472">Membrane</keyword>
<evidence type="ECO:0000259" key="2">
    <source>
        <dbReference type="PROSITE" id="PS50006"/>
    </source>
</evidence>
<keyword evidence="1" id="KW-0812">Transmembrane</keyword>
<organism evidence="3 4">
    <name type="scientific">Caballeronia udeis</name>
    <dbReference type="NCBI Taxonomy" id="1232866"/>
    <lineage>
        <taxon>Bacteria</taxon>
        <taxon>Pseudomonadati</taxon>
        <taxon>Pseudomonadota</taxon>
        <taxon>Betaproteobacteria</taxon>
        <taxon>Burkholderiales</taxon>
        <taxon>Burkholderiaceae</taxon>
        <taxon>Caballeronia</taxon>
    </lineage>
</organism>
<comment type="caution">
    <text evidence="3">The sequence shown here is derived from an EMBL/GenBank/DDBJ whole genome shotgun (WGS) entry which is preliminary data.</text>
</comment>
<keyword evidence="4" id="KW-1185">Reference proteome</keyword>
<dbReference type="InterPro" id="IPR008984">
    <property type="entry name" value="SMAD_FHA_dom_sf"/>
</dbReference>
<feature type="domain" description="FHA" evidence="2">
    <location>
        <begin position="41"/>
        <end position="93"/>
    </location>
</feature>
<dbReference type="PANTHER" id="PTHR23308">
    <property type="entry name" value="NUCLEAR INHIBITOR OF PROTEIN PHOSPHATASE-1"/>
    <property type="match status" value="1"/>
</dbReference>
<evidence type="ECO:0000313" key="4">
    <source>
        <dbReference type="Proteomes" id="UP001620514"/>
    </source>
</evidence>
<dbReference type="SUPFAM" id="SSF49879">
    <property type="entry name" value="SMAD/FHA domain"/>
    <property type="match status" value="2"/>
</dbReference>
<feature type="domain" description="FHA" evidence="2">
    <location>
        <begin position="155"/>
        <end position="210"/>
    </location>
</feature>
<proteinExistence type="predicted"/>
<dbReference type="Pfam" id="PF00498">
    <property type="entry name" value="FHA"/>
    <property type="match status" value="2"/>
</dbReference>
<accession>A0ABW8MT98</accession>
<dbReference type="InterPro" id="IPR000253">
    <property type="entry name" value="FHA_dom"/>
</dbReference>
<name>A0ABW8MT98_9BURK</name>
<dbReference type="PROSITE" id="PS50006">
    <property type="entry name" value="FHA_DOMAIN"/>
    <property type="match status" value="2"/>
</dbReference>
<dbReference type="CDD" id="cd00060">
    <property type="entry name" value="FHA"/>
    <property type="match status" value="2"/>
</dbReference>
<dbReference type="SMART" id="SM00240">
    <property type="entry name" value="FHA"/>
    <property type="match status" value="2"/>
</dbReference>
<gene>
    <name evidence="3" type="ORF">ABH943_006977</name>
</gene>
<evidence type="ECO:0000256" key="1">
    <source>
        <dbReference type="SAM" id="Phobius"/>
    </source>
</evidence>
<dbReference type="EMBL" id="JBIYDN010000030">
    <property type="protein sequence ID" value="MFK4446945.1"/>
    <property type="molecule type" value="Genomic_DNA"/>
</dbReference>
<sequence>MAPGEASVAEAGPMLHKAFDLLLEPESYPAAGVIRIDENLFAVGRFEAPFASCEADAVAQLSRRHARIFIENGAAYAADLGSKNGTTVNGVLLREKPMRLQSGDVIGFGGKLTFRVRMEPRAVARAYAAQPVHLTLTPERGDLGLHPVELAEFPFLVSKADETFLQYSDRYPHQVNYVSRRHAHIFVKAGIPFVEDLGSTNGTFVDGKRVGEIAVPLQDGASLAFGGNHFAYIVSLRRETEPGAITTTTATITTTAASSTGSAAQATPDDLDKTTFITTAHSFLDIFCVDQGQPSDDEINREILPDERVPARRRSRSRFVRFVSDLGAAFGGGQAVERRVLFCGLAFVAAMIAIGSVLYFSGTAERDLKSLVAHGDYRNAVSVANAYLGKHPDDPHAMVLGTEALLKGYLPDWLDQLKRRNFDGARSVVSQMETLAATNSDARFLVDEIAWIGRLEAFMASRERADAPIRIYADENRMSELLAQWESDPSAHQRRLDRIASTVPAFRDLYAVALSHLRKLESEDSVYLAAIERLKGSIDRALAPGGDPDALSGEIADYADKYPRLAGLDRVQDDLRQYLALKHAVQSRELGPLIDAMQKARFTTPPFQAQRRQLEAHSLPTPDVVQRYMAVSDAWRNGKAEPAMTGLRSMAGGPWADAVSAELAHKQAVASQFADLQKSRGAQGYDDRVLSFDESLDPLADTWFVNAIQPDLSTLRQKALERADEWLNRAQTAWTQYRTNGGIGGDQRLETGLSDGFRKQAKLLTGAWSGAQRAAQLLRQLKADRSALADKLLAEINAEVDLQRRSLLQLSPVLDPGLLSAKLALIGEDKSSYKGANGEERRAP</sequence>
<dbReference type="Proteomes" id="UP001620514">
    <property type="component" value="Unassembled WGS sequence"/>
</dbReference>